<organism evidence="2 3">
    <name type="scientific">Ephemerocybe angulata</name>
    <dbReference type="NCBI Taxonomy" id="980116"/>
    <lineage>
        <taxon>Eukaryota</taxon>
        <taxon>Fungi</taxon>
        <taxon>Dikarya</taxon>
        <taxon>Basidiomycota</taxon>
        <taxon>Agaricomycotina</taxon>
        <taxon>Agaricomycetes</taxon>
        <taxon>Agaricomycetidae</taxon>
        <taxon>Agaricales</taxon>
        <taxon>Agaricineae</taxon>
        <taxon>Psathyrellaceae</taxon>
        <taxon>Ephemerocybe</taxon>
    </lineage>
</organism>
<dbReference type="EMBL" id="JACGCI010000045">
    <property type="protein sequence ID" value="KAF6752194.1"/>
    <property type="molecule type" value="Genomic_DNA"/>
</dbReference>
<feature type="compositionally biased region" description="Basic and acidic residues" evidence="1">
    <location>
        <begin position="262"/>
        <end position="272"/>
    </location>
</feature>
<dbReference type="Proteomes" id="UP000521943">
    <property type="component" value="Unassembled WGS sequence"/>
</dbReference>
<proteinExistence type="predicted"/>
<feature type="compositionally biased region" description="Basic residues" evidence="1">
    <location>
        <begin position="302"/>
        <end position="313"/>
    </location>
</feature>
<evidence type="ECO:0000313" key="3">
    <source>
        <dbReference type="Proteomes" id="UP000521943"/>
    </source>
</evidence>
<gene>
    <name evidence="2" type="ORF">DFP72DRAFT_1047291</name>
</gene>
<protein>
    <submittedName>
        <fullName evidence="2">Uncharacterized protein</fullName>
    </submittedName>
</protein>
<sequence>MPRARLKNTPRIVSCTGPGWRIKDSFDRIRTVVPRELSIEHGRVDDFLASVSVTSSSRGNSLITSNDLQLMQLEASGRLGRLGDDLGLRFSIKTYLIRMPVPLGTPKAISIGFLEAAPSESIPSDHSPAIYLHLLKVSSFAFVYHRPLLKGATSITLVMDQCNSVFSSLASASSSTLIVTPLPKGDDLLFSTQAPPRRRPPGVPMTRMAPPTRMSGKGFIEPHFSHLPRRVKKVPSRRSRSSSGDTNMAEGGFESKGTGRSPSRDPIERRPIAEPVPSSAPISRQAKHPGQGPLQPHVSNLPRRHARRPHSIAHQREERLCLQEIGAGSRIFVGLSRGVWKGEAAAGSSSDEDDEEEEDSLKQRYAAIVRLVTSDEGTEDDAGSSKDAHVLLRLPLPKSEPDEAGCTQLTARQLRLACSFLYERHRPVLILARPMCAIDAFSIALCFHASASSISTSRRPVSPGIPPLTPRTEDVSHAELPLEDEYSAIHQLAMKLHDEDLLVIDDENGKRSGRGDLKPGASGLRNEWRGLLRYEGIAMLDGIWKPSPAC</sequence>
<evidence type="ECO:0000313" key="2">
    <source>
        <dbReference type="EMBL" id="KAF6752194.1"/>
    </source>
</evidence>
<dbReference type="AlphaFoldDB" id="A0A8H6M3W2"/>
<reference evidence="2 3" key="1">
    <citation type="submission" date="2020-07" db="EMBL/GenBank/DDBJ databases">
        <title>Comparative genomics of pyrophilous fungi reveals a link between fire events and developmental genes.</title>
        <authorList>
            <consortium name="DOE Joint Genome Institute"/>
            <person name="Steindorff A.S."/>
            <person name="Carver A."/>
            <person name="Calhoun S."/>
            <person name="Stillman K."/>
            <person name="Liu H."/>
            <person name="Lipzen A."/>
            <person name="Pangilinan J."/>
            <person name="Labutti K."/>
            <person name="Bruns T.D."/>
            <person name="Grigoriev I.V."/>
        </authorList>
    </citation>
    <scope>NUCLEOTIDE SEQUENCE [LARGE SCALE GENOMIC DNA]</scope>
    <source>
        <strain evidence="2 3">CBS 144469</strain>
    </source>
</reference>
<keyword evidence="3" id="KW-1185">Reference proteome</keyword>
<comment type="caution">
    <text evidence="2">The sequence shown here is derived from an EMBL/GenBank/DDBJ whole genome shotgun (WGS) entry which is preliminary data.</text>
</comment>
<feature type="compositionally biased region" description="Basic residues" evidence="1">
    <location>
        <begin position="226"/>
        <end position="240"/>
    </location>
</feature>
<evidence type="ECO:0000256" key="1">
    <source>
        <dbReference type="SAM" id="MobiDB-lite"/>
    </source>
</evidence>
<dbReference type="OrthoDB" id="2981957at2759"/>
<name>A0A8H6M3W2_9AGAR</name>
<feature type="region of interest" description="Disordered" evidence="1">
    <location>
        <begin position="189"/>
        <end position="315"/>
    </location>
</feature>
<accession>A0A8H6M3W2</accession>